<evidence type="ECO:0000313" key="4">
    <source>
        <dbReference type="Proteomes" id="UP001189429"/>
    </source>
</evidence>
<evidence type="ECO:0008006" key="5">
    <source>
        <dbReference type="Google" id="ProtNLM"/>
    </source>
</evidence>
<comment type="caution">
    <text evidence="3">The sequence shown here is derived from an EMBL/GenBank/DDBJ whole genome shotgun (WGS) entry which is preliminary data.</text>
</comment>
<keyword evidence="4" id="KW-1185">Reference proteome</keyword>
<accession>A0ABN9XI63</accession>
<feature type="compositionally biased region" description="Basic and acidic residues" evidence="2">
    <location>
        <begin position="137"/>
        <end position="160"/>
    </location>
</feature>
<feature type="region of interest" description="Disordered" evidence="2">
    <location>
        <begin position="119"/>
        <end position="160"/>
    </location>
</feature>
<evidence type="ECO:0000256" key="2">
    <source>
        <dbReference type="SAM" id="MobiDB-lite"/>
    </source>
</evidence>
<reference evidence="3" key="1">
    <citation type="submission" date="2023-10" db="EMBL/GenBank/DDBJ databases">
        <authorList>
            <person name="Chen Y."/>
            <person name="Shah S."/>
            <person name="Dougan E. K."/>
            <person name="Thang M."/>
            <person name="Chan C."/>
        </authorList>
    </citation>
    <scope>NUCLEOTIDE SEQUENCE [LARGE SCALE GENOMIC DNA]</scope>
</reference>
<protein>
    <recommendedName>
        <fullName evidence="5">Centrosomal protein of 70 kDa</fullName>
    </recommendedName>
</protein>
<keyword evidence="1" id="KW-0175">Coiled coil</keyword>
<dbReference type="EMBL" id="CAUYUJ010020370">
    <property type="protein sequence ID" value="CAK0897653.1"/>
    <property type="molecule type" value="Genomic_DNA"/>
</dbReference>
<gene>
    <name evidence="3" type="ORF">PCOR1329_LOCUS75783</name>
</gene>
<feature type="compositionally biased region" description="Basic and acidic residues" evidence="2">
    <location>
        <begin position="199"/>
        <end position="208"/>
    </location>
</feature>
<dbReference type="Proteomes" id="UP001189429">
    <property type="component" value="Unassembled WGS sequence"/>
</dbReference>
<name>A0ABN9XI63_9DINO</name>
<feature type="region of interest" description="Disordered" evidence="2">
    <location>
        <begin position="307"/>
        <end position="331"/>
    </location>
</feature>
<evidence type="ECO:0000256" key="1">
    <source>
        <dbReference type="SAM" id="Coils"/>
    </source>
</evidence>
<sequence>MGEVVRPASEDGAPAHTAEMVEAALDSLKRAREERAQCRRVLEAASLSTRQLEASVAGWTAQLQAAHDSLRRAAEGSARSLRLLGEAACSTRQLQARLSERTAELEAAQDALRRAAAQRARSQRLLEEAQAAPAAQNRHDREPARPQEERHESEHPRGERQLRMHVDRLCQPPPVAAPSAGALSAAETLEDVMQRCAKQARDEQHADDESGCSTAAGGPSWEVADWLASLDLMDIIASVLARPVRQEPQLQLRYMCNLGREPRLQEVVRSVVRDVQCDLADSVADRARELSAARAAGGDEVVRGVARARAKRGADRGASRAGARGSPAGRGGALLAGVLGRISDAAEARGGCSERAQRRLGLARRSDVR</sequence>
<feature type="region of interest" description="Disordered" evidence="2">
    <location>
        <begin position="196"/>
        <end position="218"/>
    </location>
</feature>
<proteinExistence type="predicted"/>
<evidence type="ECO:0000313" key="3">
    <source>
        <dbReference type="EMBL" id="CAK0897653.1"/>
    </source>
</evidence>
<organism evidence="3 4">
    <name type="scientific">Prorocentrum cordatum</name>
    <dbReference type="NCBI Taxonomy" id="2364126"/>
    <lineage>
        <taxon>Eukaryota</taxon>
        <taxon>Sar</taxon>
        <taxon>Alveolata</taxon>
        <taxon>Dinophyceae</taxon>
        <taxon>Prorocentrales</taxon>
        <taxon>Prorocentraceae</taxon>
        <taxon>Prorocentrum</taxon>
    </lineage>
</organism>
<feature type="coiled-coil region" evidence="1">
    <location>
        <begin position="21"/>
        <end position="48"/>
    </location>
</feature>